<dbReference type="eggNOG" id="ENOG502T5N1">
    <property type="taxonomic scope" value="Eukaryota"/>
</dbReference>
<dbReference type="AlphaFoldDB" id="W2SCR1"/>
<feature type="region of interest" description="Disordered" evidence="1">
    <location>
        <begin position="1"/>
        <end position="25"/>
    </location>
</feature>
<name>W2SCR1_CYPE1</name>
<dbReference type="VEuPathDB" id="FungiDB:HMPREF1541_09651"/>
<dbReference type="GeneID" id="19976990"/>
<evidence type="ECO:0000313" key="3">
    <source>
        <dbReference type="Proteomes" id="UP000030752"/>
    </source>
</evidence>
<proteinExistence type="predicted"/>
<organism evidence="2 3">
    <name type="scientific">Cyphellophora europaea (strain CBS 101466)</name>
    <name type="common">Phialophora europaea</name>
    <dbReference type="NCBI Taxonomy" id="1220924"/>
    <lineage>
        <taxon>Eukaryota</taxon>
        <taxon>Fungi</taxon>
        <taxon>Dikarya</taxon>
        <taxon>Ascomycota</taxon>
        <taxon>Pezizomycotina</taxon>
        <taxon>Eurotiomycetes</taxon>
        <taxon>Chaetothyriomycetidae</taxon>
        <taxon>Chaetothyriales</taxon>
        <taxon>Cyphellophoraceae</taxon>
        <taxon>Cyphellophora</taxon>
    </lineage>
</organism>
<protein>
    <submittedName>
        <fullName evidence="2">Uncharacterized protein</fullName>
    </submittedName>
</protein>
<dbReference type="HOGENOM" id="CLU_1927524_0_0_1"/>
<keyword evidence="3" id="KW-1185">Reference proteome</keyword>
<dbReference type="Proteomes" id="UP000030752">
    <property type="component" value="Unassembled WGS sequence"/>
</dbReference>
<gene>
    <name evidence="2" type="ORF">HMPREF1541_09651</name>
</gene>
<accession>W2SCR1</accession>
<dbReference type="EMBL" id="KB822712">
    <property type="protein sequence ID" value="ETN45818.1"/>
    <property type="molecule type" value="Genomic_DNA"/>
</dbReference>
<dbReference type="RefSeq" id="XP_008712546.1">
    <property type="nucleotide sequence ID" value="XM_008714324.1"/>
</dbReference>
<dbReference type="InParanoid" id="W2SCR1"/>
<sequence length="131" mass="15131">MAVADKELVPEITGKTKNQKKSDNSVNNQTYKYINKIKNPKSNNNKAIFTTYVDYHWESDFWIYKLDKHQEFLEQCKANSALYSTKFKRYTTATNDCLFALNPKTFACIINKDLIKGEMAYNVLGTILGII</sequence>
<evidence type="ECO:0000256" key="1">
    <source>
        <dbReference type="SAM" id="MobiDB-lite"/>
    </source>
</evidence>
<evidence type="ECO:0000313" key="2">
    <source>
        <dbReference type="EMBL" id="ETN45818.1"/>
    </source>
</evidence>
<reference evidence="2 3" key="1">
    <citation type="submission" date="2013-03" db="EMBL/GenBank/DDBJ databases">
        <title>The Genome Sequence of Phialophora europaea CBS 101466.</title>
        <authorList>
            <consortium name="The Broad Institute Genomics Platform"/>
            <person name="Cuomo C."/>
            <person name="de Hoog S."/>
            <person name="Gorbushina A."/>
            <person name="Walker B."/>
            <person name="Young S.K."/>
            <person name="Zeng Q."/>
            <person name="Gargeya S."/>
            <person name="Fitzgerald M."/>
            <person name="Haas B."/>
            <person name="Abouelleil A."/>
            <person name="Allen A.W."/>
            <person name="Alvarado L."/>
            <person name="Arachchi H.M."/>
            <person name="Berlin A.M."/>
            <person name="Chapman S.B."/>
            <person name="Gainer-Dewar J."/>
            <person name="Goldberg J."/>
            <person name="Griggs A."/>
            <person name="Gujja S."/>
            <person name="Hansen M."/>
            <person name="Howarth C."/>
            <person name="Imamovic A."/>
            <person name="Ireland A."/>
            <person name="Larimer J."/>
            <person name="McCowan C."/>
            <person name="Murphy C."/>
            <person name="Pearson M."/>
            <person name="Poon T.W."/>
            <person name="Priest M."/>
            <person name="Roberts A."/>
            <person name="Saif S."/>
            <person name="Shea T."/>
            <person name="Sisk P."/>
            <person name="Sykes S."/>
            <person name="Wortman J."/>
            <person name="Nusbaum C."/>
            <person name="Birren B."/>
        </authorList>
    </citation>
    <scope>NUCLEOTIDE SEQUENCE [LARGE SCALE GENOMIC DNA]</scope>
    <source>
        <strain evidence="2 3">CBS 101466</strain>
    </source>
</reference>